<dbReference type="RefSeq" id="WP_273689776.1">
    <property type="nucleotide sequence ID" value="NZ_CP117411.1"/>
</dbReference>
<organism evidence="1 2">
    <name type="scientific">Sphingomonas naphthae</name>
    <dbReference type="NCBI Taxonomy" id="1813468"/>
    <lineage>
        <taxon>Bacteria</taxon>
        <taxon>Pseudomonadati</taxon>
        <taxon>Pseudomonadota</taxon>
        <taxon>Alphaproteobacteria</taxon>
        <taxon>Sphingomonadales</taxon>
        <taxon>Sphingomonadaceae</taxon>
        <taxon>Sphingomonas</taxon>
    </lineage>
</organism>
<evidence type="ECO:0000313" key="1">
    <source>
        <dbReference type="EMBL" id="WCT74603.1"/>
    </source>
</evidence>
<sequence>MAEARYHGASMTGQDATFRTIAPGGPALPLLVAVPHAGQTYPAAVMARARVTRHALETLEDRHADALIGGLVAEGATAIVADVARAAIDLNRDVRDLDPQMIDGPLPWPATPSFRMRSGLGLIPRRLAREGDLWRHRLGGAEVAALVERVHRPFHEAITAQLARMRAAWGQAVLLDCHSMPPLPEGGAKVVIGTRHGRSCAAELAAAAQDAVTAAGLPVALNQPYAGGYTLDRHGRPEDGVHAVQIEMCRSLYLLPDMRTPDPAGVAMVSRLMRAIGVALVETLPGRLAEAAE</sequence>
<dbReference type="Gene3D" id="3.40.630.40">
    <property type="entry name" value="Zn-dependent exopeptidases"/>
    <property type="match status" value="1"/>
</dbReference>
<evidence type="ECO:0000313" key="2">
    <source>
        <dbReference type="Proteomes" id="UP001220395"/>
    </source>
</evidence>
<proteinExistence type="predicted"/>
<dbReference type="InterPro" id="IPR007709">
    <property type="entry name" value="N-FG_amidohydro"/>
</dbReference>
<reference evidence="1 2" key="1">
    <citation type="submission" date="2023-02" db="EMBL/GenBank/DDBJ databases">
        <title>Genome sequence of Sphingomonas naphthae.</title>
        <authorList>
            <person name="Kim S."/>
            <person name="Heo J."/>
            <person name="Kwon S.-W."/>
        </authorList>
    </citation>
    <scope>NUCLEOTIDE SEQUENCE [LARGE SCALE GENOMIC DNA]</scope>
    <source>
        <strain evidence="1 2">KACC 18716</strain>
    </source>
</reference>
<keyword evidence="2" id="KW-1185">Reference proteome</keyword>
<dbReference type="Pfam" id="PF05013">
    <property type="entry name" value="FGase"/>
    <property type="match status" value="1"/>
</dbReference>
<dbReference type="SUPFAM" id="SSF53187">
    <property type="entry name" value="Zn-dependent exopeptidases"/>
    <property type="match status" value="1"/>
</dbReference>
<name>A0ABY7TNK7_9SPHN</name>
<accession>A0ABY7TNK7</accession>
<dbReference type="Proteomes" id="UP001220395">
    <property type="component" value="Chromosome"/>
</dbReference>
<protein>
    <submittedName>
        <fullName evidence="1">N-formylglutamate amidohydrolase</fullName>
    </submittedName>
</protein>
<dbReference type="EMBL" id="CP117411">
    <property type="protein sequence ID" value="WCT74603.1"/>
    <property type="molecule type" value="Genomic_DNA"/>
</dbReference>
<gene>
    <name evidence="1" type="ORF">PQ455_05065</name>
</gene>